<dbReference type="SUPFAM" id="SSF51395">
    <property type="entry name" value="FMN-linked oxidoreductases"/>
    <property type="match status" value="1"/>
</dbReference>
<evidence type="ECO:0000259" key="1">
    <source>
        <dbReference type="Pfam" id="PF00724"/>
    </source>
</evidence>
<reference evidence="2" key="1">
    <citation type="submission" date="2023-03" db="EMBL/GenBank/DDBJ databases">
        <title>Massive genome expansion in bonnet fungi (Mycena s.s.) driven by repeated elements and novel gene families across ecological guilds.</title>
        <authorList>
            <consortium name="Lawrence Berkeley National Laboratory"/>
            <person name="Harder C.B."/>
            <person name="Miyauchi S."/>
            <person name="Viragh M."/>
            <person name="Kuo A."/>
            <person name="Thoen E."/>
            <person name="Andreopoulos B."/>
            <person name="Lu D."/>
            <person name="Skrede I."/>
            <person name="Drula E."/>
            <person name="Henrissat B."/>
            <person name="Morin E."/>
            <person name="Kohler A."/>
            <person name="Barry K."/>
            <person name="LaButti K."/>
            <person name="Morin E."/>
            <person name="Salamov A."/>
            <person name="Lipzen A."/>
            <person name="Mereny Z."/>
            <person name="Hegedus B."/>
            <person name="Baldrian P."/>
            <person name="Stursova M."/>
            <person name="Weitz H."/>
            <person name="Taylor A."/>
            <person name="Grigoriev I.V."/>
            <person name="Nagy L.G."/>
            <person name="Martin F."/>
            <person name="Kauserud H."/>
        </authorList>
    </citation>
    <scope>NUCLEOTIDE SEQUENCE</scope>
    <source>
        <strain evidence="2">9144</strain>
    </source>
</reference>
<dbReference type="InterPro" id="IPR001155">
    <property type="entry name" value="OxRdtase_FMN_N"/>
</dbReference>
<evidence type="ECO:0000313" key="3">
    <source>
        <dbReference type="Proteomes" id="UP001219525"/>
    </source>
</evidence>
<dbReference type="FunFam" id="3.20.20.70:FF:000138">
    <property type="entry name" value="NADPH dehydrogenase 1"/>
    <property type="match status" value="1"/>
</dbReference>
<dbReference type="PANTHER" id="PTHR22893">
    <property type="entry name" value="NADH OXIDOREDUCTASE-RELATED"/>
    <property type="match status" value="1"/>
</dbReference>
<dbReference type="Pfam" id="PF00724">
    <property type="entry name" value="Oxidored_FMN"/>
    <property type="match status" value="1"/>
</dbReference>
<protein>
    <recommendedName>
        <fullName evidence="1">NADH:flavin oxidoreductase/NADH oxidase N-terminal domain-containing protein</fullName>
    </recommendedName>
</protein>
<dbReference type="EMBL" id="JARJCW010000015">
    <property type="protein sequence ID" value="KAJ7216436.1"/>
    <property type="molecule type" value="Genomic_DNA"/>
</dbReference>
<sequence>MPSSKLFQPTRVGDVELSHRVVLAPTTRFRAGVNHAPLPLVAEYYEQRASIPGGLLISEATFIAQRAGGYKHGPGIWSDEQIAAWKQVTDRVHAKGSYMYLQLWALGRTADVETLAEEGLPRVSASDVPIQGQPAPRPLTVEEIQEYVQLYAAAASNAVHKAGFDGVEIHAANGYLLDQFLHDRSNIRTDAYGGSIENRVRFPLEVAEAVVKAVGQKKTGMRLSPWNTFQGMHFDNPKPTYARLVTELRDRYPDLSYLHVVEPRVDGVETVDVKEGYSNDFIRDIWGDRPLISAGGYTRETAIATADLKGDLIAFSRPYIANPDLPYRLLRDIALAVGNRALYYAPGSTDPKGYTDYPFAAPVVEAH</sequence>
<dbReference type="AlphaFoldDB" id="A0AAD6VLG9"/>
<feature type="domain" description="NADH:flavin oxidoreductase/NADH oxidase N-terminal" evidence="1">
    <location>
        <begin position="5"/>
        <end position="332"/>
    </location>
</feature>
<dbReference type="GO" id="GO:0010181">
    <property type="term" value="F:FMN binding"/>
    <property type="evidence" value="ECO:0007669"/>
    <property type="project" value="InterPro"/>
</dbReference>
<dbReference type="PANTHER" id="PTHR22893:SF91">
    <property type="entry name" value="NADPH DEHYDROGENASE 2-RELATED"/>
    <property type="match status" value="1"/>
</dbReference>
<gene>
    <name evidence="2" type="ORF">GGX14DRAFT_441507</name>
</gene>
<dbReference type="InterPro" id="IPR045247">
    <property type="entry name" value="Oye-like"/>
</dbReference>
<dbReference type="Proteomes" id="UP001219525">
    <property type="component" value="Unassembled WGS sequence"/>
</dbReference>
<accession>A0AAD6VLG9</accession>
<keyword evidence="3" id="KW-1185">Reference proteome</keyword>
<dbReference type="Gene3D" id="3.20.20.70">
    <property type="entry name" value="Aldolase class I"/>
    <property type="match status" value="1"/>
</dbReference>
<proteinExistence type="predicted"/>
<dbReference type="GO" id="GO:0003959">
    <property type="term" value="F:NADPH dehydrogenase activity"/>
    <property type="evidence" value="ECO:0007669"/>
    <property type="project" value="TreeGrafter"/>
</dbReference>
<name>A0AAD6VLG9_9AGAR</name>
<dbReference type="InterPro" id="IPR013785">
    <property type="entry name" value="Aldolase_TIM"/>
</dbReference>
<comment type="caution">
    <text evidence="2">The sequence shown here is derived from an EMBL/GenBank/DDBJ whole genome shotgun (WGS) entry which is preliminary data.</text>
</comment>
<dbReference type="CDD" id="cd02933">
    <property type="entry name" value="OYE_like_FMN"/>
    <property type="match status" value="1"/>
</dbReference>
<organism evidence="2 3">
    <name type="scientific">Mycena pura</name>
    <dbReference type="NCBI Taxonomy" id="153505"/>
    <lineage>
        <taxon>Eukaryota</taxon>
        <taxon>Fungi</taxon>
        <taxon>Dikarya</taxon>
        <taxon>Basidiomycota</taxon>
        <taxon>Agaricomycotina</taxon>
        <taxon>Agaricomycetes</taxon>
        <taxon>Agaricomycetidae</taxon>
        <taxon>Agaricales</taxon>
        <taxon>Marasmiineae</taxon>
        <taxon>Mycenaceae</taxon>
        <taxon>Mycena</taxon>
    </lineage>
</organism>
<evidence type="ECO:0000313" key="2">
    <source>
        <dbReference type="EMBL" id="KAJ7216436.1"/>
    </source>
</evidence>